<dbReference type="SMART" id="SM00347">
    <property type="entry name" value="HTH_MARR"/>
    <property type="match status" value="1"/>
</dbReference>
<proteinExistence type="predicted"/>
<name>A0A0U4WAK8_9BACL</name>
<dbReference type="RefSeq" id="WP_096463054.1">
    <property type="nucleotide sequence ID" value="NZ_AP017312.1"/>
</dbReference>
<dbReference type="SUPFAM" id="SSF46785">
    <property type="entry name" value="Winged helix' DNA-binding domain"/>
    <property type="match status" value="1"/>
</dbReference>
<reference evidence="2 3" key="1">
    <citation type="submission" date="2015-12" db="EMBL/GenBank/DDBJ databases">
        <title>Genome sequence of Aneurinibacillus soli.</title>
        <authorList>
            <person name="Lee J.S."/>
            <person name="Lee K.C."/>
            <person name="Kim K.K."/>
            <person name="Lee B.W."/>
        </authorList>
    </citation>
    <scope>NUCLEOTIDE SEQUENCE [LARGE SCALE GENOMIC DNA]</scope>
    <source>
        <strain evidence="2 3">CB4</strain>
    </source>
</reference>
<sequence length="145" mass="17138">MSKDDTFKFYTTQTSRNLIRFLTLHLKQYDITPKQWTVLKRLATECGITQKELAQSIDKDPATVMKILDILERKQLLIKQPNKEDRRSLLLYATEKGQKLVQTLHPFIESLYEHIVLRDISEEHLEIFTQVLHQINTNISEELDQ</sequence>
<dbReference type="PANTHER" id="PTHR33164:SF43">
    <property type="entry name" value="HTH-TYPE TRANSCRIPTIONAL REPRESSOR YETL"/>
    <property type="match status" value="1"/>
</dbReference>
<dbReference type="KEGG" id="asoc:CB4_00011"/>
<accession>A0A0U4WAK8</accession>
<dbReference type="Gene3D" id="1.10.10.10">
    <property type="entry name" value="Winged helix-like DNA-binding domain superfamily/Winged helix DNA-binding domain"/>
    <property type="match status" value="1"/>
</dbReference>
<gene>
    <name evidence="2" type="primary">hosA</name>
    <name evidence="2" type="ORF">CB4_00011</name>
</gene>
<evidence type="ECO:0000256" key="1">
    <source>
        <dbReference type="ARBA" id="ARBA00023125"/>
    </source>
</evidence>
<dbReference type="InterPro" id="IPR036390">
    <property type="entry name" value="WH_DNA-bd_sf"/>
</dbReference>
<dbReference type="Proteomes" id="UP000217696">
    <property type="component" value="Chromosome"/>
</dbReference>
<dbReference type="OrthoDB" id="9799663at2"/>
<dbReference type="PROSITE" id="PS50995">
    <property type="entry name" value="HTH_MARR_2"/>
    <property type="match status" value="1"/>
</dbReference>
<dbReference type="GO" id="GO:0003700">
    <property type="term" value="F:DNA-binding transcription factor activity"/>
    <property type="evidence" value="ECO:0007669"/>
    <property type="project" value="InterPro"/>
</dbReference>
<keyword evidence="3" id="KW-1185">Reference proteome</keyword>
<evidence type="ECO:0000313" key="2">
    <source>
        <dbReference type="EMBL" id="BAU25960.1"/>
    </source>
</evidence>
<dbReference type="Pfam" id="PF01047">
    <property type="entry name" value="MarR"/>
    <property type="match status" value="1"/>
</dbReference>
<dbReference type="EMBL" id="AP017312">
    <property type="protein sequence ID" value="BAU25960.1"/>
    <property type="molecule type" value="Genomic_DNA"/>
</dbReference>
<protein>
    <submittedName>
        <fullName evidence="2">Transcriptional regulator HosA</fullName>
    </submittedName>
</protein>
<dbReference type="InterPro" id="IPR039422">
    <property type="entry name" value="MarR/SlyA-like"/>
</dbReference>
<dbReference type="InterPro" id="IPR036388">
    <property type="entry name" value="WH-like_DNA-bd_sf"/>
</dbReference>
<dbReference type="InterPro" id="IPR000835">
    <property type="entry name" value="HTH_MarR-typ"/>
</dbReference>
<organism evidence="2 3">
    <name type="scientific">Aneurinibacillus soli</name>
    <dbReference type="NCBI Taxonomy" id="1500254"/>
    <lineage>
        <taxon>Bacteria</taxon>
        <taxon>Bacillati</taxon>
        <taxon>Bacillota</taxon>
        <taxon>Bacilli</taxon>
        <taxon>Bacillales</taxon>
        <taxon>Paenibacillaceae</taxon>
        <taxon>Aneurinibacillus group</taxon>
        <taxon>Aneurinibacillus</taxon>
    </lineage>
</organism>
<dbReference type="AlphaFoldDB" id="A0A0U4WAK8"/>
<dbReference type="GO" id="GO:0003677">
    <property type="term" value="F:DNA binding"/>
    <property type="evidence" value="ECO:0007669"/>
    <property type="project" value="UniProtKB-KW"/>
</dbReference>
<keyword evidence="1" id="KW-0238">DNA-binding</keyword>
<dbReference type="PANTHER" id="PTHR33164">
    <property type="entry name" value="TRANSCRIPTIONAL REGULATOR, MARR FAMILY"/>
    <property type="match status" value="1"/>
</dbReference>
<dbReference type="PRINTS" id="PR00598">
    <property type="entry name" value="HTHMARR"/>
</dbReference>
<dbReference type="GO" id="GO:0006950">
    <property type="term" value="P:response to stress"/>
    <property type="evidence" value="ECO:0007669"/>
    <property type="project" value="TreeGrafter"/>
</dbReference>
<evidence type="ECO:0000313" key="3">
    <source>
        <dbReference type="Proteomes" id="UP000217696"/>
    </source>
</evidence>